<evidence type="ECO:0000256" key="6">
    <source>
        <dbReference type="SAM" id="Phobius"/>
    </source>
</evidence>
<dbReference type="GO" id="GO:0022857">
    <property type="term" value="F:transmembrane transporter activity"/>
    <property type="evidence" value="ECO:0007669"/>
    <property type="project" value="InterPro"/>
</dbReference>
<proteinExistence type="predicted"/>
<dbReference type="PANTHER" id="PTHR45649">
    <property type="entry name" value="AMINO-ACID PERMEASE BAT1"/>
    <property type="match status" value="1"/>
</dbReference>
<evidence type="ECO:0000256" key="1">
    <source>
        <dbReference type="ARBA" id="ARBA00004141"/>
    </source>
</evidence>
<keyword evidence="3 6" id="KW-0812">Transmembrane</keyword>
<comment type="subcellular location">
    <subcellularLocation>
        <location evidence="1">Membrane</location>
        <topology evidence="1">Multi-pass membrane protein</topology>
    </subcellularLocation>
</comment>
<dbReference type="PANTHER" id="PTHR45649:SF16">
    <property type="entry name" value="7-KETO 8-AMINOPELARGONIC ACID TRANSPORTER"/>
    <property type="match status" value="1"/>
</dbReference>
<dbReference type="InterPro" id="IPR002293">
    <property type="entry name" value="AA/rel_permease1"/>
</dbReference>
<accession>A0A7H9B1I2</accession>
<feature type="transmembrane region" description="Helical" evidence="6">
    <location>
        <begin position="421"/>
        <end position="443"/>
    </location>
</feature>
<keyword evidence="8" id="KW-1185">Reference proteome</keyword>
<protein>
    <recommendedName>
        <fullName evidence="9">Amino acid permease/ SLC12A domain-containing protein</fullName>
    </recommendedName>
</protein>
<feature type="transmembrane region" description="Helical" evidence="6">
    <location>
        <begin position="216"/>
        <end position="239"/>
    </location>
</feature>
<dbReference type="GO" id="GO:0016020">
    <property type="term" value="C:membrane"/>
    <property type="evidence" value="ECO:0007669"/>
    <property type="project" value="UniProtKB-SubCell"/>
</dbReference>
<gene>
    <name evidence="7" type="ORF">HG535_0C06310</name>
</gene>
<feature type="transmembrane region" description="Helical" evidence="6">
    <location>
        <begin position="497"/>
        <end position="519"/>
    </location>
</feature>
<evidence type="ECO:0000313" key="8">
    <source>
        <dbReference type="Proteomes" id="UP000509704"/>
    </source>
</evidence>
<evidence type="ECO:0000256" key="2">
    <source>
        <dbReference type="ARBA" id="ARBA00022448"/>
    </source>
</evidence>
<dbReference type="EMBL" id="CP058606">
    <property type="protein sequence ID" value="QLG72276.1"/>
    <property type="molecule type" value="Genomic_DNA"/>
</dbReference>
<feature type="transmembrane region" description="Helical" evidence="6">
    <location>
        <begin position="33"/>
        <end position="58"/>
    </location>
</feature>
<dbReference type="Gene3D" id="1.20.1740.10">
    <property type="entry name" value="Amino acid/polyamine transporter I"/>
    <property type="match status" value="1"/>
</dbReference>
<evidence type="ECO:0000256" key="4">
    <source>
        <dbReference type="ARBA" id="ARBA00022989"/>
    </source>
</evidence>
<feature type="transmembrane region" description="Helical" evidence="6">
    <location>
        <begin position="260"/>
        <end position="282"/>
    </location>
</feature>
<dbReference type="AlphaFoldDB" id="A0A7H9B1I2"/>
<name>A0A7H9B1I2_ZYGMR</name>
<sequence length="552" mass="60846">MSVDKNTPSIKSISITATNEKADKPALLKNFKWLSLFGIAFSLTNSWLGVSSSLVVGLSSGGPVLIVYGLIVAVFFAFMCGYSLSEFASVLPSSSGSSFWVLKLMEDADENETEGSQDQIYSDDKDQVLKLYNENTVQSVSSVSQARVSLTVGLINYFGSIFTTSSICSSLGYSVLGAYSLYHVDYEPKNWHVFVIYEVFNIIMCVMNSWGKILPFISQAGLYCSLLTYCLTFIITLACRSSQSQPWPAAESIFKDFNNTTGWSSSGISFIVGLVNPLWAFAGIDSATHMVDEVGHVAALSLVPKAIMATIFVGFITSFSYAIAMFFCITDSDRVVGSILPIIEIYYQATENRALAVFLQSCCILTGTLCGVASGTWQSRILWSIGRDYSVIIEKFSDKEEPSLVQRLFNLFAFIHPCLRVPIWSMLISHFFVAAIGCVIIGSTTAFNAIISACICLLLLSYAIPTLILLIKGKRRFYQKVSNQLDLPFTRRLRCSILSYIPNLLTICWTIFSFIFFSFPYELPVSSSNMNYVSAAYGGVALVVCSVVIWAF</sequence>
<evidence type="ECO:0000256" key="5">
    <source>
        <dbReference type="ARBA" id="ARBA00023136"/>
    </source>
</evidence>
<organism evidence="7 8">
    <name type="scientific">Zygotorulaspora mrakii</name>
    <name type="common">Zygosaccharomyces mrakii</name>
    <dbReference type="NCBI Taxonomy" id="42260"/>
    <lineage>
        <taxon>Eukaryota</taxon>
        <taxon>Fungi</taxon>
        <taxon>Dikarya</taxon>
        <taxon>Ascomycota</taxon>
        <taxon>Saccharomycotina</taxon>
        <taxon>Saccharomycetes</taxon>
        <taxon>Saccharomycetales</taxon>
        <taxon>Saccharomycetaceae</taxon>
        <taxon>Zygotorulaspora</taxon>
    </lineage>
</organism>
<feature type="transmembrane region" description="Helical" evidence="6">
    <location>
        <begin position="157"/>
        <end position="179"/>
    </location>
</feature>
<dbReference type="KEGG" id="zmk:HG535_0C06310"/>
<dbReference type="GeneID" id="59235974"/>
<feature type="transmembrane region" description="Helical" evidence="6">
    <location>
        <begin position="302"/>
        <end position="329"/>
    </location>
</feature>
<keyword evidence="4 6" id="KW-1133">Transmembrane helix</keyword>
<feature type="transmembrane region" description="Helical" evidence="6">
    <location>
        <begin position="449"/>
        <end position="471"/>
    </location>
</feature>
<evidence type="ECO:0008006" key="9">
    <source>
        <dbReference type="Google" id="ProtNLM"/>
    </source>
</evidence>
<dbReference type="Proteomes" id="UP000509704">
    <property type="component" value="Chromosome 3"/>
</dbReference>
<reference evidence="7 8" key="1">
    <citation type="submission" date="2020-07" db="EMBL/GenBank/DDBJ databases">
        <title>The yeast mating-type switching endonuclease HO is a domesticated member of an unorthodox homing genetic element family.</title>
        <authorList>
            <person name="Coughlan A.Y."/>
            <person name="Lombardi L."/>
            <person name="Braun-Galleani S."/>
            <person name="Martos A.R."/>
            <person name="Galeote V."/>
            <person name="Bigey F."/>
            <person name="Dequin S."/>
            <person name="Byrne K.P."/>
            <person name="Wolfe K.H."/>
        </authorList>
    </citation>
    <scope>NUCLEOTIDE SEQUENCE [LARGE SCALE GENOMIC DNA]</scope>
    <source>
        <strain evidence="7 8">NRRL Y-6702</strain>
    </source>
</reference>
<feature type="transmembrane region" description="Helical" evidence="6">
    <location>
        <begin position="531"/>
        <end position="551"/>
    </location>
</feature>
<keyword evidence="5 6" id="KW-0472">Membrane</keyword>
<dbReference type="Pfam" id="PF13520">
    <property type="entry name" value="AA_permease_2"/>
    <property type="match status" value="1"/>
</dbReference>
<dbReference type="RefSeq" id="XP_037144004.1">
    <property type="nucleotide sequence ID" value="XM_037288109.1"/>
</dbReference>
<feature type="transmembrane region" description="Helical" evidence="6">
    <location>
        <begin position="65"/>
        <end position="84"/>
    </location>
</feature>
<dbReference type="OrthoDB" id="2417308at2759"/>
<evidence type="ECO:0000256" key="3">
    <source>
        <dbReference type="ARBA" id="ARBA00022692"/>
    </source>
</evidence>
<keyword evidence="2" id="KW-0813">Transport</keyword>
<dbReference type="PIRSF" id="PIRSF006060">
    <property type="entry name" value="AA_transporter"/>
    <property type="match status" value="1"/>
</dbReference>
<evidence type="ECO:0000313" key="7">
    <source>
        <dbReference type="EMBL" id="QLG72276.1"/>
    </source>
</evidence>